<dbReference type="AlphaFoldDB" id="A0A183L730"/>
<dbReference type="WBParaSite" id="SCUD_0002315301-mRNA-1">
    <property type="protein sequence ID" value="SCUD_0002315301-mRNA-1"/>
    <property type="gene ID" value="SCUD_0002315301"/>
</dbReference>
<reference evidence="1 2" key="2">
    <citation type="submission" date="2018-11" db="EMBL/GenBank/DDBJ databases">
        <authorList>
            <consortium name="Pathogen Informatics"/>
        </authorList>
    </citation>
    <scope>NUCLEOTIDE SEQUENCE [LARGE SCALE GENOMIC DNA]</scope>
    <source>
        <strain evidence="1">Dakar</strain>
        <strain evidence="2">Dakar, Senegal</strain>
    </source>
</reference>
<evidence type="ECO:0000313" key="3">
    <source>
        <dbReference type="WBParaSite" id="SCUD_0002315301-mRNA-1"/>
    </source>
</evidence>
<name>A0A183L730_9TREM</name>
<reference evidence="3" key="1">
    <citation type="submission" date="2016-06" db="UniProtKB">
        <authorList>
            <consortium name="WormBaseParasite"/>
        </authorList>
    </citation>
    <scope>IDENTIFICATION</scope>
</reference>
<protein>
    <submittedName>
        <fullName evidence="1 3">Uncharacterized protein</fullName>
    </submittedName>
</protein>
<evidence type="ECO:0000313" key="2">
    <source>
        <dbReference type="Proteomes" id="UP000279833"/>
    </source>
</evidence>
<dbReference type="Proteomes" id="UP000279833">
    <property type="component" value="Unassembled WGS sequence"/>
</dbReference>
<sequence length="33" mass="4173">MKNGLLLNRMFLKNYNIWHLILLNNCLKYYWTK</sequence>
<proteinExistence type="predicted"/>
<accession>A0A183L730</accession>
<evidence type="ECO:0000313" key="1">
    <source>
        <dbReference type="EMBL" id="VDP81641.1"/>
    </source>
</evidence>
<organism evidence="3">
    <name type="scientific">Schistosoma curassoni</name>
    <dbReference type="NCBI Taxonomy" id="6186"/>
    <lineage>
        <taxon>Eukaryota</taxon>
        <taxon>Metazoa</taxon>
        <taxon>Spiralia</taxon>
        <taxon>Lophotrochozoa</taxon>
        <taxon>Platyhelminthes</taxon>
        <taxon>Trematoda</taxon>
        <taxon>Digenea</taxon>
        <taxon>Strigeidida</taxon>
        <taxon>Schistosomatoidea</taxon>
        <taxon>Schistosomatidae</taxon>
        <taxon>Schistosoma</taxon>
    </lineage>
</organism>
<dbReference type="EMBL" id="UZAK01052428">
    <property type="protein sequence ID" value="VDP81641.1"/>
    <property type="molecule type" value="Genomic_DNA"/>
</dbReference>
<keyword evidence="2" id="KW-1185">Reference proteome</keyword>
<gene>
    <name evidence="1" type="ORF">SCUD_LOCUS23150</name>
</gene>